<reference evidence="2" key="1">
    <citation type="submission" date="2021-02" db="EMBL/GenBank/DDBJ databases">
        <authorList>
            <person name="Nowell W R."/>
        </authorList>
    </citation>
    <scope>NUCLEOTIDE SEQUENCE</scope>
</reference>
<sequence>MRCPYALYLCTFIAIINSASAVQILKSQNFGSVQPNQVPFNIDFTNTKNAKLQSISVYYDEYVHGLEFTYTDNT</sequence>
<dbReference type="Proteomes" id="UP000663889">
    <property type="component" value="Unassembled WGS sequence"/>
</dbReference>
<feature type="signal peptide" evidence="1">
    <location>
        <begin position="1"/>
        <end position="21"/>
    </location>
</feature>
<evidence type="ECO:0000313" key="3">
    <source>
        <dbReference type="Proteomes" id="UP000663889"/>
    </source>
</evidence>
<organism evidence="2 3">
    <name type="scientific">Rotaria sordida</name>
    <dbReference type="NCBI Taxonomy" id="392033"/>
    <lineage>
        <taxon>Eukaryota</taxon>
        <taxon>Metazoa</taxon>
        <taxon>Spiralia</taxon>
        <taxon>Gnathifera</taxon>
        <taxon>Rotifera</taxon>
        <taxon>Eurotatoria</taxon>
        <taxon>Bdelloidea</taxon>
        <taxon>Philodinida</taxon>
        <taxon>Philodinidae</taxon>
        <taxon>Rotaria</taxon>
    </lineage>
</organism>
<feature type="non-terminal residue" evidence="2">
    <location>
        <position position="74"/>
    </location>
</feature>
<evidence type="ECO:0000313" key="2">
    <source>
        <dbReference type="EMBL" id="CAF1549635.1"/>
    </source>
</evidence>
<comment type="caution">
    <text evidence="2">The sequence shown here is derived from an EMBL/GenBank/DDBJ whole genome shotgun (WGS) entry which is preliminary data.</text>
</comment>
<dbReference type="EMBL" id="CAJNOU010009940">
    <property type="protein sequence ID" value="CAF1549635.1"/>
    <property type="molecule type" value="Genomic_DNA"/>
</dbReference>
<keyword evidence="1" id="KW-0732">Signal</keyword>
<evidence type="ECO:0000256" key="1">
    <source>
        <dbReference type="SAM" id="SignalP"/>
    </source>
</evidence>
<accession>A0A815X282</accession>
<gene>
    <name evidence="2" type="ORF">SEV965_LOCUS38625</name>
</gene>
<dbReference type="AlphaFoldDB" id="A0A815X282"/>
<proteinExistence type="predicted"/>
<protein>
    <submittedName>
        <fullName evidence="2">Uncharacterized protein</fullName>
    </submittedName>
</protein>
<name>A0A815X282_9BILA</name>
<feature type="chain" id="PRO_5032945648" evidence="1">
    <location>
        <begin position="22"/>
        <end position="74"/>
    </location>
</feature>